<keyword evidence="1" id="KW-0479">Metal-binding</keyword>
<evidence type="ECO:0000313" key="6">
    <source>
        <dbReference type="Proteomes" id="UP000691718"/>
    </source>
</evidence>
<dbReference type="InterPro" id="IPR003656">
    <property type="entry name" value="Znf_BED"/>
</dbReference>
<dbReference type="OrthoDB" id="1607513at2759"/>
<keyword evidence="6" id="KW-1185">Reference proteome</keyword>
<organism evidence="5 6">
    <name type="scientific">Parnassius apollo</name>
    <name type="common">Apollo butterfly</name>
    <name type="synonym">Papilio apollo</name>
    <dbReference type="NCBI Taxonomy" id="110799"/>
    <lineage>
        <taxon>Eukaryota</taxon>
        <taxon>Metazoa</taxon>
        <taxon>Ecdysozoa</taxon>
        <taxon>Arthropoda</taxon>
        <taxon>Hexapoda</taxon>
        <taxon>Insecta</taxon>
        <taxon>Pterygota</taxon>
        <taxon>Neoptera</taxon>
        <taxon>Endopterygota</taxon>
        <taxon>Lepidoptera</taxon>
        <taxon>Glossata</taxon>
        <taxon>Ditrysia</taxon>
        <taxon>Papilionoidea</taxon>
        <taxon>Papilionidae</taxon>
        <taxon>Parnassiinae</taxon>
        <taxon>Parnassini</taxon>
        <taxon>Parnassius</taxon>
        <taxon>Parnassius</taxon>
    </lineage>
</organism>
<evidence type="ECO:0000256" key="3">
    <source>
        <dbReference type="ARBA" id="ARBA00022833"/>
    </source>
</evidence>
<dbReference type="Pfam" id="PF02892">
    <property type="entry name" value="zf-BED"/>
    <property type="match status" value="1"/>
</dbReference>
<reference evidence="5" key="1">
    <citation type="submission" date="2021-04" db="EMBL/GenBank/DDBJ databases">
        <authorList>
            <person name="Tunstrom K."/>
        </authorList>
    </citation>
    <scope>NUCLEOTIDE SEQUENCE</scope>
</reference>
<dbReference type="AlphaFoldDB" id="A0A8S3X6H7"/>
<evidence type="ECO:0000259" key="4">
    <source>
        <dbReference type="Pfam" id="PF02892"/>
    </source>
</evidence>
<dbReference type="SMART" id="SM00614">
    <property type="entry name" value="ZnF_BED"/>
    <property type="match status" value="1"/>
</dbReference>
<name>A0A8S3X6H7_PARAO</name>
<comment type="caution">
    <text evidence="5">The sequence shown here is derived from an EMBL/GenBank/DDBJ whole genome shotgun (WGS) entry which is preliminary data.</text>
</comment>
<dbReference type="GO" id="GO:0008270">
    <property type="term" value="F:zinc ion binding"/>
    <property type="evidence" value="ECO:0007669"/>
    <property type="project" value="UniProtKB-KW"/>
</dbReference>
<accession>A0A8S3X6H7</accession>
<proteinExistence type="predicted"/>
<gene>
    <name evidence="5" type="ORF">PAPOLLO_LOCUS13750</name>
</gene>
<evidence type="ECO:0000256" key="1">
    <source>
        <dbReference type="ARBA" id="ARBA00022723"/>
    </source>
</evidence>
<dbReference type="GO" id="GO:0003677">
    <property type="term" value="F:DNA binding"/>
    <property type="evidence" value="ECO:0007669"/>
    <property type="project" value="InterPro"/>
</dbReference>
<dbReference type="EMBL" id="CAJQZP010000945">
    <property type="protein sequence ID" value="CAG5000581.1"/>
    <property type="molecule type" value="Genomic_DNA"/>
</dbReference>
<keyword evidence="3" id="KW-0862">Zinc</keyword>
<protein>
    <submittedName>
        <fullName evidence="5">(apollo) hypothetical protein</fullName>
    </submittedName>
</protein>
<evidence type="ECO:0000256" key="2">
    <source>
        <dbReference type="ARBA" id="ARBA00022771"/>
    </source>
</evidence>
<feature type="domain" description="BED-type" evidence="4">
    <location>
        <begin position="9"/>
        <end position="49"/>
    </location>
</feature>
<dbReference type="Proteomes" id="UP000691718">
    <property type="component" value="Unassembled WGS sequence"/>
</dbReference>
<evidence type="ECO:0000313" key="5">
    <source>
        <dbReference type="EMBL" id="CAG5000581.1"/>
    </source>
</evidence>
<sequence>MSRRNSDLPIWNFFEKPVDVLKTATCNYCRRELSFKTSVTNLKQHLKQKYISVYNNLINFGKTFESAAPETVSNIPLSEVEGLHMENVGDGNSKRNAACSGGGEMGRRINCDEPCV</sequence>
<keyword evidence="2" id="KW-0863">Zinc-finger</keyword>